<feature type="domain" description="Beta-ketoacyl-[acyl-carrier-protein] synthase III C-terminal" evidence="3">
    <location>
        <begin position="256"/>
        <end position="339"/>
    </location>
</feature>
<dbReference type="PANTHER" id="PTHR34069">
    <property type="entry name" value="3-OXOACYL-[ACYL-CARRIER-PROTEIN] SYNTHASE 3"/>
    <property type="match status" value="1"/>
</dbReference>
<dbReference type="Proteomes" id="UP000247569">
    <property type="component" value="Unassembled WGS sequence"/>
</dbReference>
<dbReference type="SUPFAM" id="SSF53901">
    <property type="entry name" value="Thiolase-like"/>
    <property type="match status" value="2"/>
</dbReference>
<proteinExistence type="predicted"/>
<dbReference type="InterPro" id="IPR013751">
    <property type="entry name" value="ACP_syn_III_N"/>
</dbReference>
<dbReference type="InterPro" id="IPR016039">
    <property type="entry name" value="Thiolase-like"/>
</dbReference>
<gene>
    <name evidence="5" type="ORF">DFR70_12114</name>
</gene>
<keyword evidence="6" id="KW-1185">Reference proteome</keyword>
<dbReference type="GO" id="GO:0004315">
    <property type="term" value="F:3-oxoacyl-[acyl-carrier-protein] synthase activity"/>
    <property type="evidence" value="ECO:0007669"/>
    <property type="project" value="InterPro"/>
</dbReference>
<dbReference type="EMBL" id="QJKF01000021">
    <property type="protein sequence ID" value="PXX55545.1"/>
    <property type="molecule type" value="Genomic_DNA"/>
</dbReference>
<feature type="domain" description="Beta-ketoacyl-[acyl-carrier-protein] synthase III N-terminal" evidence="4">
    <location>
        <begin position="114"/>
        <end position="191"/>
    </location>
</feature>
<dbReference type="Pfam" id="PF08545">
    <property type="entry name" value="ACP_syn_III"/>
    <property type="match status" value="1"/>
</dbReference>
<dbReference type="Pfam" id="PF08541">
    <property type="entry name" value="ACP_syn_III_C"/>
    <property type="match status" value="1"/>
</dbReference>
<comment type="caution">
    <text evidence="5">The sequence shown here is derived from an EMBL/GenBank/DDBJ whole genome shotgun (WGS) entry which is preliminary data.</text>
</comment>
<name>A0A318JSJ7_9NOCA</name>
<sequence>MTAVTIASTGAYLPGAPLTNADLENLCGTLPSEVLAGLQVQRRHWAIDPKTGRHLVSNADMAEAAARQALDRAGLEPGEVELLVMSTSSPEYHLPAEVTFVQARLGLARCAVIEVRSGCAGAVQALDIAWRMVAAGRYANAVVLGSEVISPLLYPYFDHADPQSVRLRDRIAIYNFGDGAGALVLTAAEGPDRWHGGVNACMGGDRRPGMHIVGGGTHAPIADQLAAKRLVQLHLDVVESERFGPRVFAEAIDRLLDESGLTIADVAACVLPEGNAPYFTAELEASGMSAETWKTLQAKIVENLTDVGATGSAAVPLALDDAWQRGRIGPGDRILLLAIETSRWIYAGAALTWTARKVAR</sequence>
<evidence type="ECO:0000313" key="6">
    <source>
        <dbReference type="Proteomes" id="UP000247569"/>
    </source>
</evidence>
<dbReference type="PANTHER" id="PTHR34069:SF2">
    <property type="entry name" value="BETA-KETOACYL-[ACYL-CARRIER-PROTEIN] SYNTHASE III"/>
    <property type="match status" value="1"/>
</dbReference>
<evidence type="ECO:0000256" key="2">
    <source>
        <dbReference type="ARBA" id="ARBA00023315"/>
    </source>
</evidence>
<evidence type="ECO:0000259" key="4">
    <source>
        <dbReference type="Pfam" id="PF08545"/>
    </source>
</evidence>
<dbReference type="Gene3D" id="3.40.47.10">
    <property type="match status" value="2"/>
</dbReference>
<evidence type="ECO:0000313" key="5">
    <source>
        <dbReference type="EMBL" id="PXX55545.1"/>
    </source>
</evidence>
<evidence type="ECO:0000256" key="1">
    <source>
        <dbReference type="ARBA" id="ARBA00022679"/>
    </source>
</evidence>
<reference evidence="5 6" key="1">
    <citation type="submission" date="2018-05" db="EMBL/GenBank/DDBJ databases">
        <title>Genomic Encyclopedia of Type Strains, Phase IV (KMG-IV): sequencing the most valuable type-strain genomes for metagenomic binning, comparative biology and taxonomic classification.</title>
        <authorList>
            <person name="Goeker M."/>
        </authorList>
    </citation>
    <scope>NUCLEOTIDE SEQUENCE [LARGE SCALE GENOMIC DNA]</scope>
    <source>
        <strain evidence="5 6">DSM 44704</strain>
    </source>
</reference>
<dbReference type="OrthoDB" id="2514738at2"/>
<organism evidence="5 6">
    <name type="scientific">Nocardia tenerifensis</name>
    <dbReference type="NCBI Taxonomy" id="228006"/>
    <lineage>
        <taxon>Bacteria</taxon>
        <taxon>Bacillati</taxon>
        <taxon>Actinomycetota</taxon>
        <taxon>Actinomycetes</taxon>
        <taxon>Mycobacteriales</taxon>
        <taxon>Nocardiaceae</taxon>
        <taxon>Nocardia</taxon>
    </lineage>
</organism>
<keyword evidence="1" id="KW-0808">Transferase</keyword>
<accession>A0A318JSJ7</accession>
<keyword evidence="2" id="KW-0012">Acyltransferase</keyword>
<dbReference type="GO" id="GO:0044550">
    <property type="term" value="P:secondary metabolite biosynthetic process"/>
    <property type="evidence" value="ECO:0007669"/>
    <property type="project" value="TreeGrafter"/>
</dbReference>
<dbReference type="AlphaFoldDB" id="A0A318JSJ7"/>
<evidence type="ECO:0000259" key="3">
    <source>
        <dbReference type="Pfam" id="PF08541"/>
    </source>
</evidence>
<dbReference type="InterPro" id="IPR013747">
    <property type="entry name" value="ACP_syn_III_C"/>
</dbReference>
<protein>
    <submittedName>
        <fullName evidence="5">3-oxoacyl-[acyl-carrier-protein] synthase-3</fullName>
    </submittedName>
</protein>
<dbReference type="RefSeq" id="WP_040736704.1">
    <property type="nucleotide sequence ID" value="NZ_QJKF01000021.1"/>
</dbReference>
<dbReference type="GO" id="GO:0006633">
    <property type="term" value="P:fatty acid biosynthetic process"/>
    <property type="evidence" value="ECO:0007669"/>
    <property type="project" value="InterPro"/>
</dbReference>